<dbReference type="HOGENOM" id="CLU_630020_0_0_1"/>
<dbReference type="Gene3D" id="3.30.710.10">
    <property type="entry name" value="Potassium Channel Kv1.1, Chain A"/>
    <property type="match status" value="1"/>
</dbReference>
<sequence>MENAIYNGIAETSFSIRWRLKLPPLVPDEAVNHRPGSGDVSTWTRTRGWNVSWKSFPARDRVEIAVLPPRDYDWGDCSAMLPATTDVYITATGNATYFKPMIHYLSYSSHIVIPWAEVAQLLSPGNTVVEICVIGSLLPCETKVVSPAPSTRKFLSFTRILGELDEPLNHDVVFRFPEGQCLYADARVLQSASPYFAQLLRGDMPRISDNGVEETAAPPTLTPERLDVDIEGLDEADDSRAKGSLSRGPLQVPSEHLPKKRKRMPFSPTLEPERSSMQSIFVTDATYPTFRAVIYYLYSEYIVFAPLSSLSTGSAYSQEEQIDAYMKEHPARPTPVSPTSAYVLAIKFQVPALQVAALHKYNCCLEKANIPTELFSDFCRLYEKPRDLAVQCAIKNWSTVRYSKQWTNATQAAKLQQQVTSSRPFASCADAAF</sequence>
<dbReference type="Proteomes" id="UP000027195">
    <property type="component" value="Unassembled WGS sequence"/>
</dbReference>
<evidence type="ECO:0000256" key="1">
    <source>
        <dbReference type="SAM" id="MobiDB-lite"/>
    </source>
</evidence>
<dbReference type="STRING" id="930990.A0A067LYI6"/>
<dbReference type="PROSITE" id="PS50097">
    <property type="entry name" value="BTB"/>
    <property type="match status" value="1"/>
</dbReference>
<evidence type="ECO:0000313" key="4">
    <source>
        <dbReference type="Proteomes" id="UP000027195"/>
    </source>
</evidence>
<evidence type="ECO:0000259" key="2">
    <source>
        <dbReference type="PROSITE" id="PS50097"/>
    </source>
</evidence>
<dbReference type="SUPFAM" id="SSF54695">
    <property type="entry name" value="POZ domain"/>
    <property type="match status" value="1"/>
</dbReference>
<dbReference type="InterPro" id="IPR000210">
    <property type="entry name" value="BTB/POZ_dom"/>
</dbReference>
<reference evidence="4" key="1">
    <citation type="journal article" date="2014" name="Proc. Natl. Acad. Sci. U.S.A.">
        <title>Extensive sampling of basidiomycete genomes demonstrates inadequacy of the white-rot/brown-rot paradigm for wood decay fungi.</title>
        <authorList>
            <person name="Riley R."/>
            <person name="Salamov A.A."/>
            <person name="Brown D.W."/>
            <person name="Nagy L.G."/>
            <person name="Floudas D."/>
            <person name="Held B.W."/>
            <person name="Levasseur A."/>
            <person name="Lombard V."/>
            <person name="Morin E."/>
            <person name="Otillar R."/>
            <person name="Lindquist E.A."/>
            <person name="Sun H."/>
            <person name="LaButti K.M."/>
            <person name="Schmutz J."/>
            <person name="Jabbour D."/>
            <person name="Luo H."/>
            <person name="Baker S.E."/>
            <person name="Pisabarro A.G."/>
            <person name="Walton J.D."/>
            <person name="Blanchette R.A."/>
            <person name="Henrissat B."/>
            <person name="Martin F."/>
            <person name="Cullen D."/>
            <person name="Hibbett D.S."/>
            <person name="Grigoriev I.V."/>
        </authorList>
    </citation>
    <scope>NUCLEOTIDE SEQUENCE [LARGE SCALE GENOMIC DNA]</scope>
    <source>
        <strain evidence="4">FD-172 SS1</strain>
    </source>
</reference>
<name>A0A067LYI6_BOTB1</name>
<dbReference type="InterPro" id="IPR011333">
    <property type="entry name" value="SKP1/BTB/POZ_sf"/>
</dbReference>
<protein>
    <recommendedName>
        <fullName evidence="2">BTB domain-containing protein</fullName>
    </recommendedName>
</protein>
<feature type="domain" description="BTB" evidence="2">
    <location>
        <begin position="170"/>
        <end position="306"/>
    </location>
</feature>
<accession>A0A067LYI6</accession>
<organism evidence="3 4">
    <name type="scientific">Botryobasidium botryosum (strain FD-172 SS1)</name>
    <dbReference type="NCBI Taxonomy" id="930990"/>
    <lineage>
        <taxon>Eukaryota</taxon>
        <taxon>Fungi</taxon>
        <taxon>Dikarya</taxon>
        <taxon>Basidiomycota</taxon>
        <taxon>Agaricomycotina</taxon>
        <taxon>Agaricomycetes</taxon>
        <taxon>Cantharellales</taxon>
        <taxon>Botryobasidiaceae</taxon>
        <taxon>Botryobasidium</taxon>
    </lineage>
</organism>
<gene>
    <name evidence="3" type="ORF">BOTBODRAFT_609845</name>
</gene>
<dbReference type="AlphaFoldDB" id="A0A067LYI6"/>
<proteinExistence type="predicted"/>
<dbReference type="EMBL" id="KL198107">
    <property type="protein sequence ID" value="KDQ07420.1"/>
    <property type="molecule type" value="Genomic_DNA"/>
</dbReference>
<dbReference type="InParanoid" id="A0A067LYI6"/>
<dbReference type="OrthoDB" id="6359816at2759"/>
<keyword evidence="4" id="KW-1185">Reference proteome</keyword>
<evidence type="ECO:0000313" key="3">
    <source>
        <dbReference type="EMBL" id="KDQ07420.1"/>
    </source>
</evidence>
<feature type="region of interest" description="Disordered" evidence="1">
    <location>
        <begin position="237"/>
        <end position="271"/>
    </location>
</feature>